<keyword evidence="2" id="KW-1185">Reference proteome</keyword>
<evidence type="ECO:0000313" key="2">
    <source>
        <dbReference type="Proteomes" id="UP000094527"/>
    </source>
</evidence>
<protein>
    <submittedName>
        <fullName evidence="1">Uncharacterized protein</fullName>
    </submittedName>
</protein>
<proteinExistence type="predicted"/>
<organism evidence="1 2">
    <name type="scientific">Orchesella cincta</name>
    <name type="common">Springtail</name>
    <name type="synonym">Podura cincta</name>
    <dbReference type="NCBI Taxonomy" id="48709"/>
    <lineage>
        <taxon>Eukaryota</taxon>
        <taxon>Metazoa</taxon>
        <taxon>Ecdysozoa</taxon>
        <taxon>Arthropoda</taxon>
        <taxon>Hexapoda</taxon>
        <taxon>Collembola</taxon>
        <taxon>Entomobryomorpha</taxon>
        <taxon>Entomobryoidea</taxon>
        <taxon>Orchesellidae</taxon>
        <taxon>Orchesellinae</taxon>
        <taxon>Orchesella</taxon>
    </lineage>
</organism>
<comment type="caution">
    <text evidence="1">The sequence shown here is derived from an EMBL/GenBank/DDBJ whole genome shotgun (WGS) entry which is preliminary data.</text>
</comment>
<dbReference type="Proteomes" id="UP000094527">
    <property type="component" value="Unassembled WGS sequence"/>
</dbReference>
<dbReference type="AlphaFoldDB" id="A0A1D2M573"/>
<name>A0A1D2M573_ORCCI</name>
<reference evidence="1 2" key="1">
    <citation type="journal article" date="2016" name="Genome Biol. Evol.">
        <title>Gene Family Evolution Reflects Adaptation to Soil Environmental Stressors in the Genome of the Collembolan Orchesella cincta.</title>
        <authorList>
            <person name="Faddeeva-Vakhrusheva A."/>
            <person name="Derks M.F."/>
            <person name="Anvar S.Y."/>
            <person name="Agamennone V."/>
            <person name="Suring W."/>
            <person name="Smit S."/>
            <person name="van Straalen N.M."/>
            <person name="Roelofs D."/>
        </authorList>
    </citation>
    <scope>NUCLEOTIDE SEQUENCE [LARGE SCALE GENOMIC DNA]</scope>
    <source>
        <tissue evidence="1">Mixed pool</tissue>
    </source>
</reference>
<sequence length="183" mass="20970">MQNTLFDVYLKVTPLSHVVDGSNALSAGQKVIGSVRGRFFKHLAEELHLQRPLQLQLTINFDEPLNKTIITEAMPLISDPRDKLWPKAFKFQSEWEDDPWTIPSSQTSVGYIIEAKIFASPFIKSFEGLGLINQHEDGKTAQMNKKFLEKRTHCDFTLVSETERKRYTATNCSWLSRPRSLTV</sequence>
<evidence type="ECO:0000313" key="1">
    <source>
        <dbReference type="EMBL" id="ODM88062.1"/>
    </source>
</evidence>
<dbReference type="EMBL" id="LJIJ01004171">
    <property type="protein sequence ID" value="ODM88062.1"/>
    <property type="molecule type" value="Genomic_DNA"/>
</dbReference>
<accession>A0A1D2M573</accession>
<gene>
    <name evidence="1" type="ORF">Ocin01_18620</name>
</gene>